<evidence type="ECO:0000256" key="1">
    <source>
        <dbReference type="SAM" id="MobiDB-lite"/>
    </source>
</evidence>
<dbReference type="Proteomes" id="UP000837857">
    <property type="component" value="Chromosome 15"/>
</dbReference>
<feature type="compositionally biased region" description="Low complexity" evidence="1">
    <location>
        <begin position="77"/>
        <end position="90"/>
    </location>
</feature>
<proteinExistence type="predicted"/>
<sequence>MTLKGLFILMLEIEFAMAERPARRGSSSAAAAPFAGPRGTQPFSGAFRSRRRQLTQIPIKPPPRRACPAHRAGGGARVDAAPARSACARHAQPHAPPPSYELPRSSPHRDHPNAPDTIAYSRHSTRITISTLVD</sequence>
<name>A0ABN8HZ48_9NEOP</name>
<keyword evidence="2" id="KW-0732">Signal</keyword>
<keyword evidence="4" id="KW-1185">Reference proteome</keyword>
<reference evidence="3" key="1">
    <citation type="submission" date="2022-03" db="EMBL/GenBank/DDBJ databases">
        <authorList>
            <person name="Martin H S."/>
        </authorList>
    </citation>
    <scope>NUCLEOTIDE SEQUENCE</scope>
</reference>
<protein>
    <recommendedName>
        <fullName evidence="5">Secreted protein</fullName>
    </recommendedName>
</protein>
<evidence type="ECO:0000256" key="2">
    <source>
        <dbReference type="SAM" id="SignalP"/>
    </source>
</evidence>
<feature type="region of interest" description="Disordered" evidence="1">
    <location>
        <begin position="24"/>
        <end position="134"/>
    </location>
</feature>
<evidence type="ECO:0000313" key="4">
    <source>
        <dbReference type="Proteomes" id="UP000837857"/>
    </source>
</evidence>
<organism evidence="3 4">
    <name type="scientific">Iphiclides podalirius</name>
    <name type="common">scarce swallowtail</name>
    <dbReference type="NCBI Taxonomy" id="110791"/>
    <lineage>
        <taxon>Eukaryota</taxon>
        <taxon>Metazoa</taxon>
        <taxon>Ecdysozoa</taxon>
        <taxon>Arthropoda</taxon>
        <taxon>Hexapoda</taxon>
        <taxon>Insecta</taxon>
        <taxon>Pterygota</taxon>
        <taxon>Neoptera</taxon>
        <taxon>Endopterygota</taxon>
        <taxon>Lepidoptera</taxon>
        <taxon>Glossata</taxon>
        <taxon>Ditrysia</taxon>
        <taxon>Papilionoidea</taxon>
        <taxon>Papilionidae</taxon>
        <taxon>Papilioninae</taxon>
        <taxon>Iphiclides</taxon>
    </lineage>
</organism>
<feature type="chain" id="PRO_5045119300" description="Secreted protein" evidence="2">
    <location>
        <begin position="19"/>
        <end position="134"/>
    </location>
</feature>
<gene>
    <name evidence="3" type="ORF">IPOD504_LOCUS4643</name>
</gene>
<evidence type="ECO:0000313" key="3">
    <source>
        <dbReference type="EMBL" id="CAH2044231.1"/>
    </source>
</evidence>
<feature type="non-terminal residue" evidence="3">
    <location>
        <position position="134"/>
    </location>
</feature>
<evidence type="ECO:0008006" key="5">
    <source>
        <dbReference type="Google" id="ProtNLM"/>
    </source>
</evidence>
<feature type="compositionally biased region" description="Low complexity" evidence="1">
    <location>
        <begin position="24"/>
        <end position="39"/>
    </location>
</feature>
<feature type="signal peptide" evidence="2">
    <location>
        <begin position="1"/>
        <end position="18"/>
    </location>
</feature>
<dbReference type="EMBL" id="OW152827">
    <property type="protein sequence ID" value="CAH2044231.1"/>
    <property type="molecule type" value="Genomic_DNA"/>
</dbReference>
<accession>A0ABN8HZ48</accession>